<reference evidence="2 3" key="1">
    <citation type="submission" date="2019-03" db="EMBL/GenBank/DDBJ databases">
        <title>Ramlibacter rhizophilus CCTCC AB2015357, whole genome shotgun sequence.</title>
        <authorList>
            <person name="Zhang X."/>
            <person name="Feng G."/>
            <person name="Zhu H."/>
        </authorList>
    </citation>
    <scope>NUCLEOTIDE SEQUENCE [LARGE SCALE GENOMIC DNA]</scope>
    <source>
        <strain evidence="2 3">CCTCC AB2015357</strain>
    </source>
</reference>
<dbReference type="RefSeq" id="WP_135283540.1">
    <property type="nucleotide sequence ID" value="NZ_SMLL01000001.1"/>
</dbReference>
<proteinExistence type="predicted"/>
<sequence length="159" mass="16948">MSHRLRPGPPLRRVRGVSLIEVMVAVLILAFALIGLAALQTRALRANVGALQRSQASMMSQYLLDVLRVDRDQARAGAYGTGSNFVCLSAGLASSHALAQDSLQQWLADVKAGLGSADDTSTCVRVACQADYLCSVEIRWDDSAAGGSAEQAFRLDSRI</sequence>
<keyword evidence="3" id="KW-1185">Reference proteome</keyword>
<dbReference type="PROSITE" id="PS00409">
    <property type="entry name" value="PROKAR_NTER_METHYL"/>
    <property type="match status" value="1"/>
</dbReference>
<evidence type="ECO:0000313" key="2">
    <source>
        <dbReference type="EMBL" id="TFZ04658.1"/>
    </source>
</evidence>
<dbReference type="Pfam" id="PF07963">
    <property type="entry name" value="N_methyl"/>
    <property type="match status" value="1"/>
</dbReference>
<dbReference type="InterPro" id="IPR012902">
    <property type="entry name" value="N_methyl_site"/>
</dbReference>
<keyword evidence="1" id="KW-1133">Transmembrane helix</keyword>
<accession>A0A4Z0C2C6</accession>
<protein>
    <submittedName>
        <fullName evidence="2">Type IV pilus modification protein PilV</fullName>
    </submittedName>
</protein>
<dbReference type="AlphaFoldDB" id="A0A4Z0C2C6"/>
<name>A0A4Z0C2C6_9BURK</name>
<keyword evidence="1" id="KW-0812">Transmembrane</keyword>
<dbReference type="OrthoDB" id="8547299at2"/>
<feature type="transmembrane region" description="Helical" evidence="1">
    <location>
        <begin position="20"/>
        <end position="39"/>
    </location>
</feature>
<evidence type="ECO:0000313" key="3">
    <source>
        <dbReference type="Proteomes" id="UP000297564"/>
    </source>
</evidence>
<gene>
    <name evidence="2" type="primary">pilV</name>
    <name evidence="2" type="ORF">EZ242_02600</name>
</gene>
<dbReference type="EMBL" id="SMLL01000001">
    <property type="protein sequence ID" value="TFZ04658.1"/>
    <property type="molecule type" value="Genomic_DNA"/>
</dbReference>
<evidence type="ECO:0000256" key="1">
    <source>
        <dbReference type="SAM" id="Phobius"/>
    </source>
</evidence>
<dbReference type="InterPro" id="IPR013362">
    <property type="entry name" value="Pilus_4_PilV"/>
</dbReference>
<organism evidence="2 3">
    <name type="scientific">Ramlibacter rhizophilus</name>
    <dbReference type="NCBI Taxonomy" id="1781167"/>
    <lineage>
        <taxon>Bacteria</taxon>
        <taxon>Pseudomonadati</taxon>
        <taxon>Pseudomonadota</taxon>
        <taxon>Betaproteobacteria</taxon>
        <taxon>Burkholderiales</taxon>
        <taxon>Comamonadaceae</taxon>
        <taxon>Ramlibacter</taxon>
    </lineage>
</organism>
<dbReference type="NCBIfam" id="TIGR02523">
    <property type="entry name" value="type_IV_pilV"/>
    <property type="match status" value="1"/>
</dbReference>
<keyword evidence="1" id="KW-0472">Membrane</keyword>
<comment type="caution">
    <text evidence="2">The sequence shown here is derived from an EMBL/GenBank/DDBJ whole genome shotgun (WGS) entry which is preliminary data.</text>
</comment>
<dbReference type="Proteomes" id="UP000297564">
    <property type="component" value="Unassembled WGS sequence"/>
</dbReference>